<gene>
    <name evidence="4" type="ORF">FVE85_5553</name>
</gene>
<dbReference type="Gene3D" id="3.90.226.10">
    <property type="entry name" value="2-enoyl-CoA Hydratase, Chain A, domain 1"/>
    <property type="match status" value="1"/>
</dbReference>
<dbReference type="PANTHER" id="PTHR11941">
    <property type="entry name" value="ENOYL-COA HYDRATASE-RELATED"/>
    <property type="match status" value="1"/>
</dbReference>
<dbReference type="InterPro" id="IPR014748">
    <property type="entry name" value="Enoyl-CoA_hydra_C"/>
</dbReference>
<reference evidence="5" key="1">
    <citation type="journal article" date="2019" name="Nat. Commun.">
        <title>Expansion of phycobilisome linker gene families in mesophilic red algae.</title>
        <authorList>
            <person name="Lee J."/>
            <person name="Kim D."/>
            <person name="Bhattacharya D."/>
            <person name="Yoon H.S."/>
        </authorList>
    </citation>
    <scope>NUCLEOTIDE SEQUENCE [LARGE SCALE GENOMIC DNA]</scope>
    <source>
        <strain evidence="5">CCMP 1328</strain>
    </source>
</reference>
<comment type="caution">
    <text evidence="4">The sequence shown here is derived from an EMBL/GenBank/DDBJ whole genome shotgun (WGS) entry which is preliminary data.</text>
</comment>
<evidence type="ECO:0000313" key="4">
    <source>
        <dbReference type="EMBL" id="KAA8497968.1"/>
    </source>
</evidence>
<dbReference type="PROSITE" id="PS00166">
    <property type="entry name" value="ENOYL_COA_HYDRATASE"/>
    <property type="match status" value="1"/>
</dbReference>
<dbReference type="FunFam" id="3.90.226.10:FF:000009">
    <property type="entry name" value="Carnitinyl-CoA dehydratase"/>
    <property type="match status" value="1"/>
</dbReference>
<keyword evidence="2" id="KW-0456">Lyase</keyword>
<sequence>MFGVRVWHLAARAVWQSAQPVRSGGVIALRSFSSFREPARTEREKYVSVEHEHDGQAVHIVLNRPALKNALCRSMAKEISECVEDMRKLMDRRNPAAPRVVVIRSAVAGAFCSGADLKERKFMSHEQAREFSNFLRRTFANIASLPIPVIGCVAGYALGGGAELLLACDIRVGSSKAVLGFPETSHAIIPGAGGSATLARLVGISRAKDLIFTARRVSAREAKELGLLNYVCGDDSDKAESGELALQKTRDLTAQIIQNGPLALKLAKRCIDSSVDVDLPTALLLEGELYKETFGSKDREEGLEAFNEKRKPVYVGR</sequence>
<keyword evidence="5" id="KW-1185">Reference proteome</keyword>
<dbReference type="GO" id="GO:0016836">
    <property type="term" value="F:hydro-lyase activity"/>
    <property type="evidence" value="ECO:0007669"/>
    <property type="project" value="UniProtKB-ARBA"/>
</dbReference>
<dbReference type="GO" id="GO:0006635">
    <property type="term" value="P:fatty acid beta-oxidation"/>
    <property type="evidence" value="ECO:0007669"/>
    <property type="project" value="TreeGrafter"/>
</dbReference>
<dbReference type="PANTHER" id="PTHR11941:SF171">
    <property type="entry name" value="SD19268P"/>
    <property type="match status" value="1"/>
</dbReference>
<accession>A0A5J4Z420</accession>
<dbReference type="Gene3D" id="1.10.12.10">
    <property type="entry name" value="Lyase 2-enoyl-coa Hydratase, Chain A, domain 2"/>
    <property type="match status" value="1"/>
</dbReference>
<protein>
    <submittedName>
        <fullName evidence="4">Methylglutaconyl-CoA hydratase, mitochondrial</fullName>
    </submittedName>
</protein>
<evidence type="ECO:0000256" key="2">
    <source>
        <dbReference type="ARBA" id="ARBA00023239"/>
    </source>
</evidence>
<organism evidence="4 5">
    <name type="scientific">Porphyridium purpureum</name>
    <name type="common">Red alga</name>
    <name type="synonym">Porphyridium cruentum</name>
    <dbReference type="NCBI Taxonomy" id="35688"/>
    <lineage>
        <taxon>Eukaryota</taxon>
        <taxon>Rhodophyta</taxon>
        <taxon>Bangiophyceae</taxon>
        <taxon>Porphyridiales</taxon>
        <taxon>Porphyridiaceae</taxon>
        <taxon>Porphyridium</taxon>
    </lineage>
</organism>
<dbReference type="OrthoDB" id="410701at2759"/>
<evidence type="ECO:0000256" key="3">
    <source>
        <dbReference type="RuleBase" id="RU003707"/>
    </source>
</evidence>
<dbReference type="EMBL" id="VRMN01000001">
    <property type="protein sequence ID" value="KAA8497968.1"/>
    <property type="molecule type" value="Genomic_DNA"/>
</dbReference>
<dbReference type="InterPro" id="IPR018376">
    <property type="entry name" value="Enoyl-CoA_hyd/isom_CS"/>
</dbReference>
<dbReference type="AlphaFoldDB" id="A0A5J4Z420"/>
<dbReference type="InterPro" id="IPR029045">
    <property type="entry name" value="ClpP/crotonase-like_dom_sf"/>
</dbReference>
<comment type="similarity">
    <text evidence="1 3">Belongs to the enoyl-CoA hydratase/isomerase family.</text>
</comment>
<dbReference type="GO" id="GO:0005739">
    <property type="term" value="C:mitochondrion"/>
    <property type="evidence" value="ECO:0007669"/>
    <property type="project" value="TreeGrafter"/>
</dbReference>
<dbReference type="OMA" id="YEQAHAW"/>
<name>A0A5J4Z420_PORPP</name>
<dbReference type="CDD" id="cd06558">
    <property type="entry name" value="crotonase-like"/>
    <property type="match status" value="1"/>
</dbReference>
<proteinExistence type="inferred from homology"/>
<dbReference type="Pfam" id="PF00378">
    <property type="entry name" value="ECH_1"/>
    <property type="match status" value="1"/>
</dbReference>
<dbReference type="SUPFAM" id="SSF52096">
    <property type="entry name" value="ClpP/crotonase"/>
    <property type="match status" value="1"/>
</dbReference>
<evidence type="ECO:0000313" key="5">
    <source>
        <dbReference type="Proteomes" id="UP000324585"/>
    </source>
</evidence>
<dbReference type="FunFam" id="1.10.12.10:FF:000001">
    <property type="entry name" value="Probable enoyl-CoA hydratase, mitochondrial"/>
    <property type="match status" value="1"/>
</dbReference>
<dbReference type="Proteomes" id="UP000324585">
    <property type="component" value="Unassembled WGS sequence"/>
</dbReference>
<dbReference type="InterPro" id="IPR001753">
    <property type="entry name" value="Enoyl-CoA_hydra/iso"/>
</dbReference>
<evidence type="ECO:0000256" key="1">
    <source>
        <dbReference type="ARBA" id="ARBA00005254"/>
    </source>
</evidence>